<keyword evidence="2" id="KW-1185">Reference proteome</keyword>
<reference evidence="1 2" key="1">
    <citation type="submission" date="2024-12" db="EMBL/GenBank/DDBJ databases">
        <authorList>
            <person name="Hu S."/>
        </authorList>
    </citation>
    <scope>NUCLEOTIDE SEQUENCE [LARGE SCALE GENOMIC DNA]</scope>
    <source>
        <strain evidence="1 2">THG-T11</strain>
    </source>
</reference>
<protein>
    <submittedName>
        <fullName evidence="1">GxxExxY protein</fullName>
    </submittedName>
</protein>
<proteinExistence type="predicted"/>
<gene>
    <name evidence="1" type="ORF">E6A44_005830</name>
</gene>
<dbReference type="NCBIfam" id="TIGR04256">
    <property type="entry name" value="GxxExxY"/>
    <property type="match status" value="1"/>
</dbReference>
<dbReference type="Gene3D" id="3.90.320.10">
    <property type="match status" value="1"/>
</dbReference>
<comment type="caution">
    <text evidence="1">The sequence shown here is derived from an EMBL/GenBank/DDBJ whole genome shotgun (WGS) entry which is preliminary data.</text>
</comment>
<evidence type="ECO:0000313" key="1">
    <source>
        <dbReference type="EMBL" id="MFN0255082.1"/>
    </source>
</evidence>
<dbReference type="RefSeq" id="WP_138722220.1">
    <property type="nucleotide sequence ID" value="NZ_SSHJ02000005.1"/>
</dbReference>
<evidence type="ECO:0000313" key="2">
    <source>
        <dbReference type="Proteomes" id="UP001517247"/>
    </source>
</evidence>
<name>A0ABW9J5F5_9SPHI</name>
<dbReference type="InterPro" id="IPR011604">
    <property type="entry name" value="PDDEXK-like_dom_sf"/>
</dbReference>
<dbReference type="EMBL" id="SSHJ02000005">
    <property type="protein sequence ID" value="MFN0255082.1"/>
    <property type="molecule type" value="Genomic_DNA"/>
</dbReference>
<organism evidence="1 2">
    <name type="scientific">Pedobacter ureilyticus</name>
    <dbReference type="NCBI Taxonomy" id="1393051"/>
    <lineage>
        <taxon>Bacteria</taxon>
        <taxon>Pseudomonadati</taxon>
        <taxon>Bacteroidota</taxon>
        <taxon>Sphingobacteriia</taxon>
        <taxon>Sphingobacteriales</taxon>
        <taxon>Sphingobacteriaceae</taxon>
        <taxon>Pedobacter</taxon>
    </lineage>
</organism>
<sequence>MLTPKEYLKDLVYRINGAAIEVHRALGPGLLENIYQQCLAHELSLRDINFKSEFNLPINYKGTEINASLRCDFLIEDILVVELKSVETVLPIHKAQLLTYMKLLRKPMGLMLNFNCTHIYSEGQKTYVNEYFEELF</sequence>
<dbReference type="Pfam" id="PF13366">
    <property type="entry name" value="PDDEXK_3"/>
    <property type="match status" value="1"/>
</dbReference>
<accession>A0ABW9J5F5</accession>
<dbReference type="InterPro" id="IPR026350">
    <property type="entry name" value="GxxExxY"/>
</dbReference>
<dbReference type="Proteomes" id="UP001517247">
    <property type="component" value="Unassembled WGS sequence"/>
</dbReference>